<proteinExistence type="predicted"/>
<evidence type="ECO:0000313" key="3">
    <source>
        <dbReference type="Proteomes" id="UP000271468"/>
    </source>
</evidence>
<dbReference type="AlphaFoldDB" id="A0A3M3JTG4"/>
<feature type="region of interest" description="Disordered" evidence="1">
    <location>
        <begin position="1"/>
        <end position="31"/>
    </location>
</feature>
<comment type="caution">
    <text evidence="2">The sequence shown here is derived from an EMBL/GenBank/DDBJ whole genome shotgun (WGS) entry which is preliminary data.</text>
</comment>
<organism evidence="2 3">
    <name type="scientific">Pseudomonas syringae pv. coriandricola</name>
    <dbReference type="NCBI Taxonomy" id="264453"/>
    <lineage>
        <taxon>Bacteria</taxon>
        <taxon>Pseudomonadati</taxon>
        <taxon>Pseudomonadota</taxon>
        <taxon>Gammaproteobacteria</taxon>
        <taxon>Pseudomonadales</taxon>
        <taxon>Pseudomonadaceae</taxon>
        <taxon>Pseudomonas</taxon>
    </lineage>
</organism>
<dbReference type="EMBL" id="RBOV01000075">
    <property type="protein sequence ID" value="RMN13967.1"/>
    <property type="molecule type" value="Genomic_DNA"/>
</dbReference>
<dbReference type="Proteomes" id="UP000271468">
    <property type="component" value="Unassembled WGS sequence"/>
</dbReference>
<accession>A0A3M3JTG4</accession>
<sequence length="89" mass="9970">MRQALFGVTGPVVKEPDEATKQGSRPRKQANRFAPNLIVTLHVGNEFEGPTEPFIYEAETLSTLQAELDAVKLARKKYRYIDVISVKPV</sequence>
<protein>
    <submittedName>
        <fullName evidence="2">Uncharacterized protein</fullName>
    </submittedName>
</protein>
<evidence type="ECO:0000256" key="1">
    <source>
        <dbReference type="SAM" id="MobiDB-lite"/>
    </source>
</evidence>
<name>A0A3M3JTG4_9PSED</name>
<gene>
    <name evidence="2" type="ORF">ALQ65_200024</name>
</gene>
<reference evidence="2 3" key="1">
    <citation type="submission" date="2018-08" db="EMBL/GenBank/DDBJ databases">
        <title>Recombination of ecologically and evolutionarily significant loci maintains genetic cohesion in the Pseudomonas syringae species complex.</title>
        <authorList>
            <person name="Dillon M."/>
            <person name="Thakur S."/>
            <person name="Almeida R.N.D."/>
            <person name="Weir B.S."/>
            <person name="Guttman D.S."/>
        </authorList>
    </citation>
    <scope>NUCLEOTIDE SEQUENCE [LARGE SCALE GENOMIC DNA]</scope>
    <source>
        <strain evidence="2 3">ICMP 12341</strain>
    </source>
</reference>
<evidence type="ECO:0000313" key="2">
    <source>
        <dbReference type="EMBL" id="RMN13967.1"/>
    </source>
</evidence>